<dbReference type="SUPFAM" id="SSF101112">
    <property type="entry name" value="Oxygen-evolving enhancer protein 3"/>
    <property type="match status" value="1"/>
</dbReference>
<sequence length="226" mass="25536">MSPLASLNGSKTLPAAMAKLPSIPKKPKTLSFLSKTKNPQNAEQHQQQEPSQTTRRLAIAGLALLGSLSNNAISRAEDNWFWIPGPIPIPQPENKIANEKTRTRSFIKNGQYIANIGVAGRAYRVRKYAFDLLAMADLIKPDTLNYVRRYLRLKSTSMYYDLDTIISAADESDKKPLTDLANRLFDNFEELETASKEKNLSRTQTCYQDTEKLLEEVMKRMEPISL</sequence>
<keyword evidence="4" id="KW-0809">Transit peptide</keyword>
<comment type="similarity">
    <text evidence="7">Belongs to the PsbQ family.</text>
</comment>
<evidence type="ECO:0000256" key="1">
    <source>
        <dbReference type="ARBA" id="ARBA00004622"/>
    </source>
</evidence>
<accession>A0A0F7GX04</accession>
<dbReference type="GO" id="GO:0009654">
    <property type="term" value="C:photosystem II oxygen evolving complex"/>
    <property type="evidence" value="ECO:0007669"/>
    <property type="project" value="InterPro"/>
</dbReference>
<dbReference type="GO" id="GO:0009535">
    <property type="term" value="C:chloroplast thylakoid membrane"/>
    <property type="evidence" value="ECO:0007669"/>
    <property type="project" value="UniProtKB-SubCell"/>
</dbReference>
<evidence type="ECO:0000256" key="4">
    <source>
        <dbReference type="ARBA" id="ARBA00022946"/>
    </source>
</evidence>
<dbReference type="Pfam" id="PF05757">
    <property type="entry name" value="PsbQ"/>
    <property type="match status" value="1"/>
</dbReference>
<dbReference type="Gene3D" id="1.20.120.290">
    <property type="entry name" value="Oxygen-evolving enhancer protein 3 (PsbQ), four-helix up-down bundle"/>
    <property type="match status" value="1"/>
</dbReference>
<organism evidence="9">
    <name type="scientific">Erodium texanum</name>
    <name type="common">Texas stork's bill</name>
    <dbReference type="NCBI Taxonomy" id="28960"/>
    <lineage>
        <taxon>Eukaryota</taxon>
        <taxon>Viridiplantae</taxon>
        <taxon>Streptophyta</taxon>
        <taxon>Embryophyta</taxon>
        <taxon>Tracheophyta</taxon>
        <taxon>Spermatophyta</taxon>
        <taxon>Magnoliopsida</taxon>
        <taxon>eudicotyledons</taxon>
        <taxon>Gunneridae</taxon>
        <taxon>Pentapetalae</taxon>
        <taxon>rosids</taxon>
        <taxon>malvids</taxon>
        <taxon>Geraniales</taxon>
        <taxon>Geraniaceae</taxon>
        <taxon>Erodium</taxon>
    </lineage>
</organism>
<comment type="subcellular location">
    <subcellularLocation>
        <location evidence="1">Plastid</location>
        <location evidence="1">Chloroplast thylakoid membrane</location>
        <topology evidence="1">Peripheral membrane protein</topology>
        <orientation evidence="1">Lumenal side</orientation>
    </subcellularLocation>
</comment>
<evidence type="ECO:0000313" key="9">
    <source>
        <dbReference type="EMBL" id="AKG62193.1"/>
    </source>
</evidence>
<evidence type="ECO:0000256" key="5">
    <source>
        <dbReference type="ARBA" id="ARBA00023078"/>
    </source>
</evidence>
<evidence type="ECO:0000256" key="3">
    <source>
        <dbReference type="ARBA" id="ARBA00022640"/>
    </source>
</evidence>
<keyword evidence="6" id="KW-0472">Membrane</keyword>
<dbReference type="PANTHER" id="PTHR33399">
    <property type="entry name" value="OXYGEN-EVOLVING ENHANCER PROTEIN 3-1, CHLOROPLASTIC"/>
    <property type="match status" value="1"/>
</dbReference>
<reference evidence="9" key="1">
    <citation type="journal article" date="2015" name="BMC Plant Biol.">
        <title>NDH expression marks major transitions in plant evolution and reveals coordinate intracellular gene loss.</title>
        <authorList>
            <person name="Ruhlman T.A."/>
            <person name="Chang W.J."/>
            <person name="Chen J.J."/>
            <person name="Huang Y.T."/>
            <person name="Chan M.T."/>
            <person name="Zhang J."/>
            <person name="Liao D.C."/>
            <person name="Blazier J.C."/>
            <person name="Jin X."/>
            <person name="Shih M.C."/>
            <person name="Jansen R.K."/>
            <person name="Lin C.S."/>
        </authorList>
    </citation>
    <scope>NUCLEOTIDE SEQUENCE</scope>
</reference>
<dbReference type="AlphaFoldDB" id="A0A0F7GX04"/>
<evidence type="ECO:0000256" key="6">
    <source>
        <dbReference type="ARBA" id="ARBA00023136"/>
    </source>
</evidence>
<name>A0A0F7GX04_EROTE</name>
<protein>
    <submittedName>
        <fullName evidence="9">Photosynthetic NDH subcomplex L 3</fullName>
    </submittedName>
</protein>
<feature type="region of interest" description="Disordered" evidence="8">
    <location>
        <begin position="1"/>
        <end position="53"/>
    </location>
</feature>
<dbReference type="GO" id="GO:0009767">
    <property type="term" value="P:photosynthetic electron transport chain"/>
    <property type="evidence" value="ECO:0007669"/>
    <property type="project" value="TreeGrafter"/>
</dbReference>
<evidence type="ECO:0000256" key="8">
    <source>
        <dbReference type="SAM" id="MobiDB-lite"/>
    </source>
</evidence>
<evidence type="ECO:0000256" key="2">
    <source>
        <dbReference type="ARBA" id="ARBA00022528"/>
    </source>
</evidence>
<keyword evidence="5" id="KW-0793">Thylakoid</keyword>
<dbReference type="GO" id="GO:0005509">
    <property type="term" value="F:calcium ion binding"/>
    <property type="evidence" value="ECO:0007669"/>
    <property type="project" value="InterPro"/>
</dbReference>
<dbReference type="InterPro" id="IPR054099">
    <property type="entry name" value="PSII_PsbQ_pln"/>
</dbReference>
<dbReference type="GO" id="GO:0019898">
    <property type="term" value="C:extrinsic component of membrane"/>
    <property type="evidence" value="ECO:0007669"/>
    <property type="project" value="InterPro"/>
</dbReference>
<keyword evidence="3" id="KW-0934">Plastid</keyword>
<dbReference type="InterPro" id="IPR008797">
    <property type="entry name" value="PSII_PsbQ"/>
</dbReference>
<evidence type="ECO:0000256" key="7">
    <source>
        <dbReference type="ARBA" id="ARBA00035649"/>
    </source>
</evidence>
<proteinExistence type="evidence at transcript level"/>
<dbReference type="InterPro" id="IPR023222">
    <property type="entry name" value="PsbQ-like_dom_sf"/>
</dbReference>
<feature type="compositionally biased region" description="Polar residues" evidence="8">
    <location>
        <begin position="1"/>
        <end position="11"/>
    </location>
</feature>
<dbReference type="PANTHER" id="PTHR33399:SF2">
    <property type="entry name" value="PHOTOSYNTHETIC NDH SUBUNIT OF LUMENAL LOCATION 3, CHLOROPLASTIC"/>
    <property type="match status" value="1"/>
</dbReference>
<keyword evidence="2" id="KW-0150">Chloroplast</keyword>
<feature type="compositionally biased region" description="Polar residues" evidence="8">
    <location>
        <begin position="31"/>
        <end position="53"/>
    </location>
</feature>
<dbReference type="EMBL" id="KM584093">
    <property type="protein sequence ID" value="AKG62193.1"/>
    <property type="molecule type" value="mRNA"/>
</dbReference>
<gene>
    <name evidence="9" type="primary">1</name>
    <name evidence="9" type="synonym">PQL2</name>
</gene>